<organism evidence="4">
    <name type="scientific">Cuerna arida</name>
    <dbReference type="NCBI Taxonomy" id="1464854"/>
    <lineage>
        <taxon>Eukaryota</taxon>
        <taxon>Metazoa</taxon>
        <taxon>Ecdysozoa</taxon>
        <taxon>Arthropoda</taxon>
        <taxon>Hexapoda</taxon>
        <taxon>Insecta</taxon>
        <taxon>Pterygota</taxon>
        <taxon>Neoptera</taxon>
        <taxon>Paraneoptera</taxon>
        <taxon>Hemiptera</taxon>
        <taxon>Auchenorrhyncha</taxon>
        <taxon>Membracoidea</taxon>
        <taxon>Cicadellidae</taxon>
        <taxon>Cicadellinae</taxon>
        <taxon>Proconiini</taxon>
        <taxon>Cuerna</taxon>
    </lineage>
</organism>
<evidence type="ECO:0000256" key="1">
    <source>
        <dbReference type="SAM" id="MobiDB-lite"/>
    </source>
</evidence>
<gene>
    <name evidence="4" type="ORF">g.26054</name>
</gene>
<reference evidence="4" key="1">
    <citation type="submission" date="2015-11" db="EMBL/GenBank/DDBJ databases">
        <title>De novo transcriptome assembly of four potential Pierce s Disease insect vectors from Arizona vineyards.</title>
        <authorList>
            <person name="Tassone E.E."/>
        </authorList>
    </citation>
    <scope>NUCLEOTIDE SEQUENCE</scope>
</reference>
<dbReference type="AlphaFoldDB" id="A0A1B6EYP0"/>
<dbReference type="CDD" id="cd14326">
    <property type="entry name" value="UBA_UBL7"/>
    <property type="match status" value="1"/>
</dbReference>
<dbReference type="SUPFAM" id="SSF54236">
    <property type="entry name" value="Ubiquitin-like"/>
    <property type="match status" value="1"/>
</dbReference>
<dbReference type="InterPro" id="IPR000626">
    <property type="entry name" value="Ubiquitin-like_dom"/>
</dbReference>
<dbReference type="SMART" id="SM00165">
    <property type="entry name" value="UBA"/>
    <property type="match status" value="1"/>
</dbReference>
<dbReference type="PANTHER" id="PTHR10677:SF25">
    <property type="entry name" value="UBIQUITIN-LIKE PROTEIN 7"/>
    <property type="match status" value="1"/>
</dbReference>
<dbReference type="GO" id="GO:0006511">
    <property type="term" value="P:ubiquitin-dependent protein catabolic process"/>
    <property type="evidence" value="ECO:0007669"/>
    <property type="project" value="TreeGrafter"/>
</dbReference>
<evidence type="ECO:0000259" key="3">
    <source>
        <dbReference type="PROSITE" id="PS50053"/>
    </source>
</evidence>
<dbReference type="Gene3D" id="3.10.20.90">
    <property type="entry name" value="Phosphatidylinositol 3-kinase Catalytic Subunit, Chain A, domain 1"/>
    <property type="match status" value="1"/>
</dbReference>
<dbReference type="Pfam" id="PF00240">
    <property type="entry name" value="ubiquitin"/>
    <property type="match status" value="1"/>
</dbReference>
<feature type="domain" description="UBA" evidence="2">
    <location>
        <begin position="319"/>
        <end position="359"/>
    </location>
</feature>
<dbReference type="PANTHER" id="PTHR10677">
    <property type="entry name" value="UBIQUILIN"/>
    <property type="match status" value="1"/>
</dbReference>
<name>A0A1B6EYP0_9HEMI</name>
<proteinExistence type="predicted"/>
<evidence type="ECO:0008006" key="5">
    <source>
        <dbReference type="Google" id="ProtNLM"/>
    </source>
</evidence>
<dbReference type="InterPro" id="IPR047878">
    <property type="entry name" value="UBL7_UBA"/>
</dbReference>
<sequence>LILGMRLSLFDFQRVKVDEVDLQTKVEHFKIEVSKKANVPKESLELVYCGNILDDDSTLNACGIKSGVMIHVLKKKAKEVPKPTQTMSEIDIQSLVMAFRALTMNPSYRSSLQKLSRPDILDNIILITPGLSQDPVAISMIQDPELLVRMGDIDTVRRIVELHPALAEAANHIAAAVHEEAIAAPTSTQPTTSSGYSYSLDALSDDDEMDSSQDYSNTFLFLDPDDENDGAEYMFETSAIPVLSSDSQPVGARHAITADQLASALASASSPSPGVNQDSPGITSEMFSQAMQRAIASVVAQPNTGEASSESAPAQGTTQLAQQMQQMRELGLTDDAVNLQALQLAQGNLHAAVDLVFSGAISPP</sequence>
<feature type="region of interest" description="Disordered" evidence="1">
    <location>
        <begin position="301"/>
        <end position="323"/>
    </location>
</feature>
<feature type="domain" description="Ubiquitin-like" evidence="3">
    <location>
        <begin position="19"/>
        <end position="79"/>
    </location>
</feature>
<dbReference type="InterPro" id="IPR009060">
    <property type="entry name" value="UBA-like_sf"/>
</dbReference>
<feature type="compositionally biased region" description="Low complexity" evidence="1">
    <location>
        <begin position="314"/>
        <end position="323"/>
    </location>
</feature>
<dbReference type="GO" id="GO:0031593">
    <property type="term" value="F:polyubiquitin modification-dependent protein binding"/>
    <property type="evidence" value="ECO:0007669"/>
    <property type="project" value="TreeGrafter"/>
</dbReference>
<feature type="non-terminal residue" evidence="4">
    <location>
        <position position="1"/>
    </location>
</feature>
<dbReference type="InterPro" id="IPR015496">
    <property type="entry name" value="Ubiquilin"/>
</dbReference>
<dbReference type="PROSITE" id="PS50030">
    <property type="entry name" value="UBA"/>
    <property type="match status" value="1"/>
</dbReference>
<accession>A0A1B6EYP0</accession>
<feature type="compositionally biased region" description="Polar residues" evidence="1">
    <location>
        <begin position="301"/>
        <end position="312"/>
    </location>
</feature>
<dbReference type="SUPFAM" id="SSF46934">
    <property type="entry name" value="UBA-like"/>
    <property type="match status" value="1"/>
</dbReference>
<dbReference type="InterPro" id="IPR029071">
    <property type="entry name" value="Ubiquitin-like_domsf"/>
</dbReference>
<dbReference type="CDD" id="cd17039">
    <property type="entry name" value="Ubl_ubiquitin_like"/>
    <property type="match status" value="1"/>
</dbReference>
<evidence type="ECO:0000313" key="4">
    <source>
        <dbReference type="EMBL" id="JAS43129.1"/>
    </source>
</evidence>
<dbReference type="GO" id="GO:0005829">
    <property type="term" value="C:cytosol"/>
    <property type="evidence" value="ECO:0007669"/>
    <property type="project" value="TreeGrafter"/>
</dbReference>
<evidence type="ECO:0000259" key="2">
    <source>
        <dbReference type="PROSITE" id="PS50030"/>
    </source>
</evidence>
<protein>
    <recommendedName>
        <fullName evidence="5">Ubiquitin-like domain-containing protein</fullName>
    </recommendedName>
</protein>
<dbReference type="PROSITE" id="PS50053">
    <property type="entry name" value="UBIQUITIN_2"/>
    <property type="match status" value="1"/>
</dbReference>
<dbReference type="EMBL" id="GECZ01026640">
    <property type="protein sequence ID" value="JAS43129.1"/>
    <property type="molecule type" value="Transcribed_RNA"/>
</dbReference>
<dbReference type="Gene3D" id="1.10.8.10">
    <property type="entry name" value="DNA helicase RuvA subunit, C-terminal domain"/>
    <property type="match status" value="1"/>
</dbReference>
<dbReference type="InterPro" id="IPR015940">
    <property type="entry name" value="UBA"/>
</dbReference>
<dbReference type="SMART" id="SM00213">
    <property type="entry name" value="UBQ"/>
    <property type="match status" value="1"/>
</dbReference>